<dbReference type="EMBL" id="CM015718">
    <property type="protein sequence ID" value="KAF3691657.1"/>
    <property type="molecule type" value="Genomic_DNA"/>
</dbReference>
<proteinExistence type="predicted"/>
<feature type="compositionally biased region" description="Polar residues" evidence="3">
    <location>
        <begin position="905"/>
        <end position="937"/>
    </location>
</feature>
<feature type="compositionally biased region" description="Low complexity" evidence="3">
    <location>
        <begin position="1059"/>
        <end position="1068"/>
    </location>
</feature>
<evidence type="ECO:0000256" key="2">
    <source>
        <dbReference type="SAM" id="Coils"/>
    </source>
</evidence>
<keyword evidence="6" id="KW-1185">Reference proteome</keyword>
<accession>A0A6G1PN63</accession>
<dbReference type="PANTHER" id="PTHR15705">
    <property type="entry name" value="MCG7194, ISOFORM CRA_A"/>
    <property type="match status" value="1"/>
</dbReference>
<feature type="domain" description="SOGA 1/2-like coiled-coil" evidence="4">
    <location>
        <begin position="265"/>
        <end position="318"/>
    </location>
</feature>
<dbReference type="Pfam" id="PF14818">
    <property type="entry name" value="SOGA1-2-like_CC"/>
    <property type="match status" value="1"/>
</dbReference>
<evidence type="ECO:0000256" key="3">
    <source>
        <dbReference type="SAM" id="MobiDB-lite"/>
    </source>
</evidence>
<feature type="compositionally biased region" description="Polar residues" evidence="3">
    <location>
        <begin position="1103"/>
        <end position="1124"/>
    </location>
</feature>
<feature type="region of interest" description="Disordered" evidence="3">
    <location>
        <begin position="223"/>
        <end position="257"/>
    </location>
</feature>
<dbReference type="InterPro" id="IPR027882">
    <property type="entry name" value="SOGA1/2-like_CC"/>
</dbReference>
<evidence type="ECO:0000259" key="4">
    <source>
        <dbReference type="Pfam" id="PF14818"/>
    </source>
</evidence>
<reference evidence="5 6" key="1">
    <citation type="submission" date="2019-02" db="EMBL/GenBank/DDBJ databases">
        <title>Opniocepnalus argus genome.</title>
        <authorList>
            <person name="Zhou C."/>
            <person name="Xiao S."/>
        </authorList>
    </citation>
    <scope>NUCLEOTIDE SEQUENCE [LARGE SCALE GENOMIC DNA]</scope>
    <source>
        <strain evidence="5">OARG1902GOOAL</strain>
        <tissue evidence="5">Muscle</tissue>
    </source>
</reference>
<protein>
    <submittedName>
        <fullName evidence="5">Microtubule cross-linking factor 1</fullName>
    </submittedName>
</protein>
<keyword evidence="1 2" id="KW-0175">Coiled coil</keyword>
<dbReference type="Proteomes" id="UP000503349">
    <property type="component" value="Chromosome 7"/>
</dbReference>
<sequence length="1139" mass="126737">MWSAFVNGSGLHGGGGAGGGYVQSQGWEFVPCSRMARADRDRGKNCSPLRRISSPPTVFSQIYEPLYGASAGGGEGGAGTHTEILRGQIWPGPEPKHQEQLQQQQQQPPLQQQQHQQQNQHTRLKKKFEELKKRHEQDKEEWMHEKESLLREVADIQGGENRRILLDLKTVLEEVQVEVKREEERRSELQLQYTRDRCAWQLEKAELKCRIGQLEAKEDSGLISGGVHSAAGPGSVPSQHSETTSLRREREEQRRLLKDTHLTTMDLRCRLEHSERDWLREKAELLERFDVERREWETQLKDMQRKIEELYCEVRAKREGSGLDGGRQDHEDVIYRLSIHSSSTGSSLLSDNSHFEPLSSCSHSELNRHPPLPSLGHKRNISGGLCGSTDGHQCTCFHTDNVCGFNIGAQFPKKNISQPELGGQLRSTATGVKKDVDTPEFDAFFPGAPGNGMLEKFVSKGNENSVHVSAKESPLWAELGYCSDKTKKTTALNAALKEIARVSEELCSYQDEIRRKSGVKSKSSESMGQPEESEILLGHNETQMVDEATADLVHIYDELRALERENWITFSPDHTWQGNRPSTSEPETQTNLQVLSEIDTALPPIPPRTSSWNLSTSSHPETELHIPESPMLTVKKCHSPCVLVDRKCNSPSIVRKFEAMLQENEGKVCIDGMVVSCSVPTNSNCNVGCCHNRWSCDTSKFTNSKLSAYGMGQKSFSEVNIESAVKDLPSDYSHGVGNLKSPKLQIPWADKESPVCDLLLSSLEVPPASPKLQGSRRNIMLEQKTAEFNRTLFQAEMGHGVEEQDSFNVTDATSVGCQPVLSASDEKHPPRESKFLPHCSDVTTTVTGAHPEVTLYLSTLDSTFHNLEIHPRGMVCGPEAQEVKIKQEITFDISSEKPQVRLRDATSTASQSSAHNSETMDKMQTASSPPRKTQNTTATEDLFSEPVLSAETQPGKYVNASSSKNENPHDAKPQPTRVGVSLQQLSAENKQRQMTQPGHQAQPRHVSVPPSQSESFRPGPRVMNDHPWKPLTLAAYPRLEGSRSNYGALERILKNYESAAQAQQNQQNKTGSSPNLIGRPEGNSTELNMLDMDPLTLSPHLIHTQTPHSSQSYSRHAQLSSHSATAVKGIELIVQGQED</sequence>
<evidence type="ECO:0000256" key="1">
    <source>
        <dbReference type="ARBA" id="ARBA00023054"/>
    </source>
</evidence>
<evidence type="ECO:0000313" key="5">
    <source>
        <dbReference type="EMBL" id="KAF3691657.1"/>
    </source>
</evidence>
<gene>
    <name evidence="5" type="ORF">EXN66_Car007332</name>
</gene>
<feature type="region of interest" description="Disordered" evidence="3">
    <location>
        <begin position="1059"/>
        <end position="1139"/>
    </location>
</feature>
<feature type="coiled-coil region" evidence="2">
    <location>
        <begin position="286"/>
        <end position="320"/>
    </location>
</feature>
<feature type="compositionally biased region" description="Basic and acidic residues" evidence="3">
    <location>
        <begin position="245"/>
        <end position="257"/>
    </location>
</feature>
<name>A0A6G1PN63_CHAAH</name>
<reference evidence="6" key="2">
    <citation type="submission" date="2019-02" db="EMBL/GenBank/DDBJ databases">
        <title>Opniocepnalus argus Var Kimnra genome.</title>
        <authorList>
            <person name="Zhou C."/>
            <person name="Xiao S."/>
        </authorList>
    </citation>
    <scope>NUCLEOTIDE SEQUENCE [LARGE SCALE GENOMIC DNA]</scope>
</reference>
<feature type="region of interest" description="Disordered" evidence="3">
    <location>
        <begin position="87"/>
        <end position="123"/>
    </location>
</feature>
<feature type="region of interest" description="Disordered" evidence="3">
    <location>
        <begin position="957"/>
        <end position="1024"/>
    </location>
</feature>
<organism evidence="5 6">
    <name type="scientific">Channa argus</name>
    <name type="common">Northern snakehead</name>
    <name type="synonym">Ophicephalus argus</name>
    <dbReference type="NCBI Taxonomy" id="215402"/>
    <lineage>
        <taxon>Eukaryota</taxon>
        <taxon>Metazoa</taxon>
        <taxon>Chordata</taxon>
        <taxon>Craniata</taxon>
        <taxon>Vertebrata</taxon>
        <taxon>Euteleostomi</taxon>
        <taxon>Actinopterygii</taxon>
        <taxon>Neopterygii</taxon>
        <taxon>Teleostei</taxon>
        <taxon>Neoteleostei</taxon>
        <taxon>Acanthomorphata</taxon>
        <taxon>Anabantaria</taxon>
        <taxon>Anabantiformes</taxon>
        <taxon>Channoidei</taxon>
        <taxon>Channidae</taxon>
        <taxon>Channa</taxon>
    </lineage>
</organism>
<dbReference type="AlphaFoldDB" id="A0A6G1PN63"/>
<feature type="compositionally biased region" description="Low complexity" evidence="3">
    <location>
        <begin position="100"/>
        <end position="120"/>
    </location>
</feature>
<feature type="compositionally biased region" description="Polar residues" evidence="3">
    <location>
        <begin position="981"/>
        <end position="999"/>
    </location>
</feature>
<evidence type="ECO:0000313" key="6">
    <source>
        <dbReference type="Proteomes" id="UP000503349"/>
    </source>
</evidence>
<dbReference type="PANTHER" id="PTHR15705:SF1">
    <property type="entry name" value="RIKEN CDNA 9330159F19 GENE"/>
    <property type="match status" value="1"/>
</dbReference>
<feature type="region of interest" description="Disordered" evidence="3">
    <location>
        <begin position="896"/>
        <end position="937"/>
    </location>
</feature>